<evidence type="ECO:0000256" key="1">
    <source>
        <dbReference type="ARBA" id="ARBA00005254"/>
    </source>
</evidence>
<protein>
    <submittedName>
        <fullName evidence="3">Enoyl-CoA hydratase</fullName>
    </submittedName>
</protein>
<dbReference type="Proteomes" id="UP000654345">
    <property type="component" value="Unassembled WGS sequence"/>
</dbReference>
<dbReference type="InterPro" id="IPR001753">
    <property type="entry name" value="Enoyl-CoA_hydra/iso"/>
</dbReference>
<dbReference type="SUPFAM" id="SSF52096">
    <property type="entry name" value="ClpP/crotonase"/>
    <property type="match status" value="1"/>
</dbReference>
<organism evidence="3 4">
    <name type="scientific">Ktedonobacter robiniae</name>
    <dbReference type="NCBI Taxonomy" id="2778365"/>
    <lineage>
        <taxon>Bacteria</taxon>
        <taxon>Bacillati</taxon>
        <taxon>Chloroflexota</taxon>
        <taxon>Ktedonobacteria</taxon>
        <taxon>Ktedonobacterales</taxon>
        <taxon>Ktedonobacteraceae</taxon>
        <taxon>Ktedonobacter</taxon>
    </lineage>
</organism>
<accession>A0ABQ3UQ39</accession>
<dbReference type="PANTHER" id="PTHR11941:SF133">
    <property type="entry name" value="1,2-EPOXYPHENYLACETYL-COA ISOMERASE"/>
    <property type="match status" value="1"/>
</dbReference>
<dbReference type="Gene3D" id="1.10.12.10">
    <property type="entry name" value="Lyase 2-enoyl-coa Hydratase, Chain A, domain 2"/>
    <property type="match status" value="1"/>
</dbReference>
<sequence length="265" mass="28660">MRSDFQHLVTQTSEHISIITMNRPAVLNAFNERMLAELNEAVADAAQDEDVRCVILKGAGRGFGSGQDLSEFSSANGSKEPLEVSKHLGKYHQLIRTLQEMAKPTIASVHGVAAGISCNIALACDLRIAADNARFIQAFARIGLMPDGGGGYFLPRLVGIGKALEMAMLADEVSGPEAERLGLVNKCVPAAELEEATLQVAQRLAHGPTRAYGLIKQLMYQGLDSDLASSLKLEGELQGRAITTEDHREAIRAFFEKRAPKYQGK</sequence>
<proteinExistence type="inferred from homology"/>
<dbReference type="Pfam" id="PF00378">
    <property type="entry name" value="ECH_1"/>
    <property type="match status" value="1"/>
</dbReference>
<gene>
    <name evidence="3" type="ORF">KSB_32880</name>
</gene>
<comment type="similarity">
    <text evidence="1">Belongs to the enoyl-CoA hydratase/isomerase family.</text>
</comment>
<dbReference type="InterPro" id="IPR014748">
    <property type="entry name" value="Enoyl-CoA_hydra_C"/>
</dbReference>
<dbReference type="PANTHER" id="PTHR11941">
    <property type="entry name" value="ENOYL-COA HYDRATASE-RELATED"/>
    <property type="match status" value="1"/>
</dbReference>
<evidence type="ECO:0000313" key="3">
    <source>
        <dbReference type="EMBL" id="GHO54813.1"/>
    </source>
</evidence>
<evidence type="ECO:0000256" key="2">
    <source>
        <dbReference type="ARBA" id="ARBA00023239"/>
    </source>
</evidence>
<dbReference type="EMBL" id="BNJG01000001">
    <property type="protein sequence ID" value="GHO54813.1"/>
    <property type="molecule type" value="Genomic_DNA"/>
</dbReference>
<dbReference type="CDD" id="cd06558">
    <property type="entry name" value="crotonase-like"/>
    <property type="match status" value="1"/>
</dbReference>
<evidence type="ECO:0000313" key="4">
    <source>
        <dbReference type="Proteomes" id="UP000654345"/>
    </source>
</evidence>
<dbReference type="RefSeq" id="WP_201371484.1">
    <property type="nucleotide sequence ID" value="NZ_BNJG01000001.1"/>
</dbReference>
<comment type="caution">
    <text evidence="3">The sequence shown here is derived from an EMBL/GenBank/DDBJ whole genome shotgun (WGS) entry which is preliminary data.</text>
</comment>
<keyword evidence="2" id="KW-0456">Lyase</keyword>
<dbReference type="InterPro" id="IPR029045">
    <property type="entry name" value="ClpP/crotonase-like_dom_sf"/>
</dbReference>
<dbReference type="Gene3D" id="3.90.226.10">
    <property type="entry name" value="2-enoyl-CoA Hydratase, Chain A, domain 1"/>
    <property type="match status" value="1"/>
</dbReference>
<keyword evidence="4" id="KW-1185">Reference proteome</keyword>
<reference evidence="3 4" key="1">
    <citation type="journal article" date="2021" name="Int. J. Syst. Evol. Microbiol.">
        <title>Reticulibacter mediterranei gen. nov., sp. nov., within the new family Reticulibacteraceae fam. nov., and Ktedonospora formicarum gen. nov., sp. nov., Ktedonobacter robiniae sp. nov., Dictyobacter formicarum sp. nov. and Dictyobacter arantiisoli sp. nov., belonging to the class Ktedonobacteria.</title>
        <authorList>
            <person name="Yabe S."/>
            <person name="Zheng Y."/>
            <person name="Wang C.M."/>
            <person name="Sakai Y."/>
            <person name="Abe K."/>
            <person name="Yokota A."/>
            <person name="Donadio S."/>
            <person name="Cavaletti L."/>
            <person name="Monciardini P."/>
        </authorList>
    </citation>
    <scope>NUCLEOTIDE SEQUENCE [LARGE SCALE GENOMIC DNA]</scope>
    <source>
        <strain evidence="3 4">SOSP1-30</strain>
    </source>
</reference>
<name>A0ABQ3UQ39_9CHLR</name>